<organism evidence="2 4">
    <name type="scientific">Roseburia intestinalis</name>
    <dbReference type="NCBI Taxonomy" id="166486"/>
    <lineage>
        <taxon>Bacteria</taxon>
        <taxon>Bacillati</taxon>
        <taxon>Bacillota</taxon>
        <taxon>Clostridia</taxon>
        <taxon>Lachnospirales</taxon>
        <taxon>Lachnospiraceae</taxon>
        <taxon>Roseburia</taxon>
    </lineage>
</organism>
<comment type="caution">
    <text evidence="2">The sequence shown here is derived from an EMBL/GenBank/DDBJ whole genome shotgun (WGS) entry which is preliminary data.</text>
</comment>
<evidence type="ECO:0000313" key="4">
    <source>
        <dbReference type="Proteomes" id="UP000283513"/>
    </source>
</evidence>
<reference evidence="4 5" key="1">
    <citation type="submission" date="2018-08" db="EMBL/GenBank/DDBJ databases">
        <title>A genome reference for cultivated species of the human gut microbiota.</title>
        <authorList>
            <person name="Zou Y."/>
            <person name="Xue W."/>
            <person name="Luo G."/>
        </authorList>
    </citation>
    <scope>NUCLEOTIDE SEQUENCE [LARGE SCALE GENOMIC DNA]</scope>
    <source>
        <strain evidence="3 5">AM22-21LB</strain>
        <strain evidence="2 4">AM37-1AC</strain>
        <strain evidence="1 6">AM43-11</strain>
    </source>
</reference>
<dbReference type="InterPro" id="IPR036983">
    <property type="entry name" value="AIM24_sf"/>
</dbReference>
<dbReference type="Gene3D" id="3.60.160.10">
    <property type="entry name" value="Mitochondrial biogenesis AIM24"/>
    <property type="match status" value="1"/>
</dbReference>
<evidence type="ECO:0000313" key="2">
    <source>
        <dbReference type="EMBL" id="RHC17938.1"/>
    </source>
</evidence>
<dbReference type="Proteomes" id="UP000284051">
    <property type="component" value="Unassembled WGS sequence"/>
</dbReference>
<evidence type="ECO:0000313" key="6">
    <source>
        <dbReference type="Proteomes" id="UP000284465"/>
    </source>
</evidence>
<dbReference type="AlphaFoldDB" id="A0A1Q6SHN5"/>
<dbReference type="PANTHER" id="PTHR38074:SF1">
    <property type="entry name" value="ALTERED INHERITANCE OF MITOCHONDRIA PROTEIN 24, MITOCHONDRIAL"/>
    <property type="match status" value="1"/>
</dbReference>
<evidence type="ECO:0000313" key="3">
    <source>
        <dbReference type="EMBL" id="RHG27460.1"/>
    </source>
</evidence>
<dbReference type="InterPro" id="IPR002838">
    <property type="entry name" value="AIM24"/>
</dbReference>
<dbReference type="EMBL" id="QSHO01000005">
    <property type="protein sequence ID" value="RHC17938.1"/>
    <property type="molecule type" value="Genomic_DNA"/>
</dbReference>
<evidence type="ECO:0000313" key="5">
    <source>
        <dbReference type="Proteomes" id="UP000284051"/>
    </source>
</evidence>
<dbReference type="InterPro" id="IPR016031">
    <property type="entry name" value="Trp_RNA-bd_attenuator-like_dom"/>
</dbReference>
<dbReference type="RefSeq" id="WP_015520243.1">
    <property type="nucleotide sequence ID" value="NZ_CACRUM010000002.1"/>
</dbReference>
<dbReference type="Proteomes" id="UP000283513">
    <property type="component" value="Unassembled WGS sequence"/>
</dbReference>
<name>A0A1Q6SHN5_9FIRM</name>
<protein>
    <submittedName>
        <fullName evidence="2">AIM24 family protein</fullName>
    </submittedName>
</protein>
<gene>
    <name evidence="3" type="ORF">DW264_11930</name>
    <name evidence="2" type="ORF">DW856_07320</name>
    <name evidence="1" type="ORF">DW927_10155</name>
</gene>
<proteinExistence type="predicted"/>
<dbReference type="EMBL" id="QSFP01000010">
    <property type="protein sequence ID" value="RHA66946.1"/>
    <property type="molecule type" value="Genomic_DNA"/>
</dbReference>
<dbReference type="Pfam" id="PF01987">
    <property type="entry name" value="AIM24"/>
    <property type="match status" value="1"/>
</dbReference>
<dbReference type="PANTHER" id="PTHR38074">
    <property type="entry name" value="ALTERED INHERITANCE OF MITOCHONDRIA PROTEIN 24, MITOCHONDRIAL"/>
    <property type="match status" value="1"/>
</dbReference>
<accession>A0A1Q6SHN5</accession>
<dbReference type="EMBL" id="QRID01000011">
    <property type="protein sequence ID" value="RHG27460.1"/>
    <property type="molecule type" value="Genomic_DNA"/>
</dbReference>
<sequence length="276" mass="29838">MNIKNLENNARKYVSSLGNFHVLEYQSDASVAPENARNEYFMSKMGVRRRQIVIELNGKESAIIQAGSMQWMAGHVKATTGIKGVGDFVGKMVKGAITKETAVKPEYVGNGILVLEPTYKYLILVDVGSWGEKGMTIEDGIFYACSGTVKNKLTARKTISSTVLGKEGFFNLSLVGEGVAALESNVPYEELIEVELDNDELKIDGNLAVCWSSGLEFTVERSTKTLVGSAVSGEGLVNVYRGTGKVLMSPVAPTASLYEATHTVEAKPGVEMHEAE</sequence>
<dbReference type="Proteomes" id="UP000284465">
    <property type="component" value="Unassembled WGS sequence"/>
</dbReference>
<evidence type="ECO:0000313" key="1">
    <source>
        <dbReference type="EMBL" id="RHA66946.1"/>
    </source>
</evidence>
<dbReference type="SUPFAM" id="SSF51219">
    <property type="entry name" value="TRAP-like"/>
    <property type="match status" value="1"/>
</dbReference>